<dbReference type="PROSITE" id="PS00310">
    <property type="entry name" value="LAMP_1"/>
    <property type="match status" value="1"/>
</dbReference>
<evidence type="ECO:0000313" key="4">
    <source>
        <dbReference type="Proteomes" id="UP000578697"/>
    </source>
</evidence>
<accession>A0A840SDJ4</accession>
<reference evidence="2 4" key="2">
    <citation type="submission" date="2020-08" db="EMBL/GenBank/DDBJ databases">
        <title>Genomic Encyclopedia of Type Strains, Phase IV (KMG-IV): sequencing the most valuable type-strain genomes for metagenomic binning, comparative biology and taxonomic classification.</title>
        <authorList>
            <person name="Goeker M."/>
        </authorList>
    </citation>
    <scope>NUCLEOTIDE SEQUENCE [LARGE SCALE GENOMIC DNA]</scope>
    <source>
        <strain evidence="2 4">DSM 103679</strain>
    </source>
</reference>
<gene>
    <name evidence="3" type="ORF">DYE49_12170</name>
    <name evidence="2" type="ORF">HNP77_001293</name>
</gene>
<feature type="transmembrane region" description="Helical" evidence="1">
    <location>
        <begin position="144"/>
        <end position="165"/>
    </location>
</feature>
<feature type="transmembrane region" description="Helical" evidence="1">
    <location>
        <begin position="171"/>
        <end position="195"/>
    </location>
</feature>
<evidence type="ECO:0000313" key="3">
    <source>
        <dbReference type="EMBL" id="QOS41161.1"/>
    </source>
</evidence>
<sequence length="218" mass="25331">MKINWHRRNISKEEYECAFLNNSVKEAAYKEASDIRKFEIELFWKRAAFFWAFIVSIYTAYYHVLTKIYERKCENGTYYLHGKIPLIVLSGLGLFFCVSWLLSSRGSKHWQENWENHLMLLEDSITGPLHKTYEAGKAFSESELTIAAGWIVSICSYGLLLFEFMEFVKRLNNGVVCFFTTCIFALLVFILLISYSQIVKGTTSKSGSIKFQTQILDK</sequence>
<evidence type="ECO:0000313" key="5">
    <source>
        <dbReference type="Proteomes" id="UP000593591"/>
    </source>
</evidence>
<dbReference type="GO" id="GO:0005886">
    <property type="term" value="C:plasma membrane"/>
    <property type="evidence" value="ECO:0007669"/>
    <property type="project" value="UniProtKB-SubCell"/>
</dbReference>
<keyword evidence="4" id="KW-1185">Reference proteome</keyword>
<dbReference type="Pfam" id="PF24838">
    <property type="entry name" value="8xMP"/>
    <property type="match status" value="1"/>
</dbReference>
<dbReference type="RefSeq" id="WP_184652364.1">
    <property type="nucleotide sequence ID" value="NZ_JACHFR010000002.1"/>
</dbReference>
<dbReference type="AlphaFoldDB" id="A0A840SDJ4"/>
<organism evidence="2 4">
    <name type="scientific">Treponema rectale</name>
    <dbReference type="NCBI Taxonomy" id="744512"/>
    <lineage>
        <taxon>Bacteria</taxon>
        <taxon>Pseudomonadati</taxon>
        <taxon>Spirochaetota</taxon>
        <taxon>Spirochaetia</taxon>
        <taxon>Spirochaetales</taxon>
        <taxon>Treponemataceae</taxon>
        <taxon>Treponema</taxon>
    </lineage>
</organism>
<proteinExistence type="predicted"/>
<dbReference type="EMBL" id="CP031517">
    <property type="protein sequence ID" value="QOS41161.1"/>
    <property type="molecule type" value="Genomic_DNA"/>
</dbReference>
<keyword evidence="1" id="KW-0472">Membrane</keyword>
<evidence type="ECO:0000256" key="1">
    <source>
        <dbReference type="SAM" id="Phobius"/>
    </source>
</evidence>
<keyword evidence="1" id="KW-0812">Transmembrane</keyword>
<name>A0A840SDJ4_9SPIR</name>
<dbReference type="InterPro" id="IPR056918">
    <property type="entry name" value="8xMP"/>
</dbReference>
<dbReference type="Proteomes" id="UP000593591">
    <property type="component" value="Chromosome"/>
</dbReference>
<dbReference type="Proteomes" id="UP000578697">
    <property type="component" value="Unassembled WGS sequence"/>
</dbReference>
<protein>
    <submittedName>
        <fullName evidence="2">Uncharacterized membrane protein (DUF485 family)</fullName>
    </submittedName>
</protein>
<dbReference type="EMBL" id="JACHFR010000002">
    <property type="protein sequence ID" value="MBB5218924.1"/>
    <property type="molecule type" value="Genomic_DNA"/>
</dbReference>
<keyword evidence="1" id="KW-1133">Transmembrane helix</keyword>
<dbReference type="InterPro" id="IPR018134">
    <property type="entry name" value="LAMP_CS"/>
</dbReference>
<dbReference type="KEGG" id="trc:DYE49_12170"/>
<reference evidence="3 5" key="1">
    <citation type="submission" date="2018-08" db="EMBL/GenBank/DDBJ databases">
        <title>The first complete genome of Treponema rectale (CHPAT), a commensal spirochete of the bovine rectum.</title>
        <authorList>
            <person name="Staton G.J."/>
            <person name="Clegg S.R."/>
            <person name="Carter S.D."/>
            <person name="Radford A.D."/>
            <person name="Darby A."/>
            <person name="Hall N."/>
            <person name="Birtles R.J."/>
            <person name="Evans N.J."/>
        </authorList>
    </citation>
    <scope>NUCLEOTIDE SEQUENCE [LARGE SCALE GENOMIC DNA]</scope>
    <source>
        <strain evidence="3 5">CHPA</strain>
    </source>
</reference>
<feature type="transmembrane region" description="Helical" evidence="1">
    <location>
        <begin position="84"/>
        <end position="102"/>
    </location>
</feature>
<evidence type="ECO:0000313" key="2">
    <source>
        <dbReference type="EMBL" id="MBB5218924.1"/>
    </source>
</evidence>
<feature type="transmembrane region" description="Helical" evidence="1">
    <location>
        <begin position="47"/>
        <end position="64"/>
    </location>
</feature>